<keyword evidence="7" id="KW-0969">Cilium</keyword>
<keyword evidence="3 4" id="KW-0975">Bacterial flagellum</keyword>
<comment type="subcellular location">
    <subcellularLocation>
        <location evidence="4">Secreted</location>
    </subcellularLocation>
    <subcellularLocation>
        <location evidence="4">Bacterial flagellum</location>
    </subcellularLocation>
</comment>
<dbReference type="PANTHER" id="PTHR42792">
    <property type="entry name" value="FLAGELLIN"/>
    <property type="match status" value="1"/>
</dbReference>
<comment type="caution">
    <text evidence="7">The sequence shown here is derived from an EMBL/GenBank/DDBJ whole genome shotgun (WGS) entry which is preliminary data.</text>
</comment>
<comment type="similarity">
    <text evidence="1 4">Belongs to the bacterial flagellin family.</text>
</comment>
<keyword evidence="2 4" id="KW-0964">Secreted</keyword>
<gene>
    <name evidence="7" type="ORF">NHN17_09515</name>
</gene>
<proteinExistence type="inferred from homology"/>
<dbReference type="InterPro" id="IPR001029">
    <property type="entry name" value="Flagellin_N"/>
</dbReference>
<evidence type="ECO:0000256" key="4">
    <source>
        <dbReference type="RuleBase" id="RU362073"/>
    </source>
</evidence>
<evidence type="ECO:0000259" key="6">
    <source>
        <dbReference type="Pfam" id="PF00700"/>
    </source>
</evidence>
<feature type="domain" description="Flagellin N-terminal" evidence="5">
    <location>
        <begin position="5"/>
        <end position="141"/>
    </location>
</feature>
<dbReference type="InterPro" id="IPR001492">
    <property type="entry name" value="Flagellin"/>
</dbReference>
<dbReference type="Gene3D" id="1.20.1330.10">
    <property type="entry name" value="f41 fragment of flagellin, N-terminal domain"/>
    <property type="match status" value="1"/>
</dbReference>
<evidence type="ECO:0000256" key="2">
    <source>
        <dbReference type="ARBA" id="ARBA00022525"/>
    </source>
</evidence>
<evidence type="ECO:0000313" key="7">
    <source>
        <dbReference type="EMBL" id="MCQ1058294.1"/>
    </source>
</evidence>
<accession>A0ABT1N0V4</accession>
<evidence type="ECO:0000256" key="1">
    <source>
        <dbReference type="ARBA" id="ARBA00005709"/>
    </source>
</evidence>
<keyword evidence="7" id="KW-0282">Flagellum</keyword>
<comment type="function">
    <text evidence="4">Flagellin is the subunit protein which polymerizes to form the filaments of bacterial flagella.</text>
</comment>
<reference evidence="7 8" key="1">
    <citation type="submission" date="2022-07" db="EMBL/GenBank/DDBJ databases">
        <title>Photobacterium pectinilyticum sp. nov., a marine bacterium isolated from surface seawater of Qingdao offshore.</title>
        <authorList>
            <person name="Wang X."/>
        </authorList>
    </citation>
    <scope>NUCLEOTIDE SEQUENCE [LARGE SCALE GENOMIC DNA]</scope>
    <source>
        <strain evidence="7 8">ZSDE20</strain>
    </source>
</reference>
<organism evidence="7 8">
    <name type="scientific">Photobacterium pectinilyticum</name>
    <dbReference type="NCBI Taxonomy" id="2906793"/>
    <lineage>
        <taxon>Bacteria</taxon>
        <taxon>Pseudomonadati</taxon>
        <taxon>Pseudomonadota</taxon>
        <taxon>Gammaproteobacteria</taxon>
        <taxon>Vibrionales</taxon>
        <taxon>Vibrionaceae</taxon>
        <taxon>Photobacterium</taxon>
    </lineage>
</organism>
<dbReference type="Gene3D" id="6.10.280.190">
    <property type="match status" value="1"/>
</dbReference>
<evidence type="ECO:0000313" key="8">
    <source>
        <dbReference type="Proteomes" id="UP001524460"/>
    </source>
</evidence>
<dbReference type="InterPro" id="IPR042187">
    <property type="entry name" value="Flagellin_C_sub2"/>
</dbReference>
<dbReference type="PRINTS" id="PR00207">
    <property type="entry name" value="FLAGELLIN"/>
</dbReference>
<dbReference type="Proteomes" id="UP001524460">
    <property type="component" value="Unassembled WGS sequence"/>
</dbReference>
<protein>
    <recommendedName>
        <fullName evidence="4">Flagellin</fullName>
    </recommendedName>
</protein>
<dbReference type="RefSeq" id="WP_255042149.1">
    <property type="nucleotide sequence ID" value="NZ_JANEYT010000017.1"/>
</dbReference>
<name>A0ABT1N0V4_9GAMM</name>
<dbReference type="Gene3D" id="6.10.10.10">
    <property type="entry name" value="Flagellar export chaperone, C-terminal domain"/>
    <property type="match status" value="1"/>
</dbReference>
<dbReference type="EMBL" id="JANEYT010000017">
    <property type="protein sequence ID" value="MCQ1058294.1"/>
    <property type="molecule type" value="Genomic_DNA"/>
</dbReference>
<dbReference type="InterPro" id="IPR046358">
    <property type="entry name" value="Flagellin_C"/>
</dbReference>
<sequence>MSVTVNTNVSAMTAQRHLGSATNNVSSSMERLSSGLRINSAADDAAGLQISNRLTSQTNGLNVAMRNANDGISIAQTAEGAMQESTNIMQRMRDLSLQSANGSNSSDDRAALQKEVSALQDELDRISDTTTFGGQNLLDGSYGTQEFQVGSNANETISVTLSDISSAALGASIAEGTTEGTIFGGDAGAVGTAGVITTAETLTINAGGQDTDVEIAVDSKATEAAKAINNAKSGVTADTLVEAEIDNVTDFAGTIEIGSTSVEILSSDNEQAIADKLSNAGIDAVNNSGTISLSASGVDGIEITQTSGSLELANAPGGTAGTAYTIDDTNSDGFASAALTFSSNTDFSVSGGTEATGDVTATAEFNRVSEVDISDAAGAQSAIDVLDGAIAQIDEQRADLGAVQNRFNHTLNNLANINENVNASNSRIKDVDFATETTDLTKNQILQQASTSILAQAKMNPQAALSLL</sequence>
<dbReference type="Pfam" id="PF00700">
    <property type="entry name" value="Flagellin_C"/>
    <property type="match status" value="1"/>
</dbReference>
<feature type="domain" description="Flagellin C-terminal" evidence="6">
    <location>
        <begin position="383"/>
        <end position="468"/>
    </location>
</feature>
<dbReference type="Gene3D" id="2.30.220.10">
    <property type="entry name" value="f41 fragment of flagellin, C-terminal domain"/>
    <property type="match status" value="1"/>
</dbReference>
<evidence type="ECO:0000256" key="3">
    <source>
        <dbReference type="ARBA" id="ARBA00023143"/>
    </source>
</evidence>
<dbReference type="PANTHER" id="PTHR42792:SF2">
    <property type="entry name" value="FLAGELLIN"/>
    <property type="match status" value="1"/>
</dbReference>
<dbReference type="Gene3D" id="2.170.280.10">
    <property type="entry name" value="f41 fragment of flagellin, middle domain"/>
    <property type="match status" value="1"/>
</dbReference>
<evidence type="ECO:0000259" key="5">
    <source>
        <dbReference type="Pfam" id="PF00669"/>
    </source>
</evidence>
<keyword evidence="8" id="KW-1185">Reference proteome</keyword>
<dbReference type="SUPFAM" id="SSF64518">
    <property type="entry name" value="Phase 1 flagellin"/>
    <property type="match status" value="1"/>
</dbReference>
<dbReference type="Pfam" id="PF00669">
    <property type="entry name" value="Flagellin_N"/>
    <property type="match status" value="1"/>
</dbReference>
<keyword evidence="7" id="KW-0966">Cell projection</keyword>